<dbReference type="EMBL" id="BART01027273">
    <property type="protein sequence ID" value="GAG91424.1"/>
    <property type="molecule type" value="Genomic_DNA"/>
</dbReference>
<sequence length="96" mass="10841">MKDLFKNLEFKAIGTIIEKSADESGRRIIRGYASVANNLDRQNEIITHEALVKAKEDLLKNPTIFYEHKHSELPVGKTIATEVDSKGLLITVEFTK</sequence>
<dbReference type="InterPro" id="IPR054613">
    <property type="entry name" value="Peptidase_S78_dom"/>
</dbReference>
<evidence type="ECO:0000256" key="3">
    <source>
        <dbReference type="ARBA" id="ARBA00022801"/>
    </source>
</evidence>
<evidence type="ECO:0000256" key="1">
    <source>
        <dbReference type="ARBA" id="ARBA00022612"/>
    </source>
</evidence>
<dbReference type="GO" id="GO:0006508">
    <property type="term" value="P:proteolysis"/>
    <property type="evidence" value="ECO:0007669"/>
    <property type="project" value="UniProtKB-KW"/>
</dbReference>
<evidence type="ECO:0000259" key="4">
    <source>
        <dbReference type="Pfam" id="PF04586"/>
    </source>
</evidence>
<feature type="domain" description="Prohead serine protease" evidence="4">
    <location>
        <begin position="19"/>
        <end position="94"/>
    </location>
</feature>
<protein>
    <recommendedName>
        <fullName evidence="4">Prohead serine protease domain-containing protein</fullName>
    </recommendedName>
</protein>
<keyword evidence="1" id="KW-1188">Viral release from host cell</keyword>
<dbReference type="GO" id="GO:0008233">
    <property type="term" value="F:peptidase activity"/>
    <property type="evidence" value="ECO:0007669"/>
    <property type="project" value="UniProtKB-KW"/>
</dbReference>
<dbReference type="AlphaFoldDB" id="X1B6P7"/>
<keyword evidence="2" id="KW-0645">Protease</keyword>
<keyword evidence="3" id="KW-0378">Hydrolase</keyword>
<name>X1B6P7_9ZZZZ</name>
<accession>X1B6P7</accession>
<evidence type="ECO:0000313" key="5">
    <source>
        <dbReference type="EMBL" id="GAG91424.1"/>
    </source>
</evidence>
<feature type="non-terminal residue" evidence="5">
    <location>
        <position position="96"/>
    </location>
</feature>
<organism evidence="5">
    <name type="scientific">marine sediment metagenome</name>
    <dbReference type="NCBI Taxonomy" id="412755"/>
    <lineage>
        <taxon>unclassified sequences</taxon>
        <taxon>metagenomes</taxon>
        <taxon>ecological metagenomes</taxon>
    </lineage>
</organism>
<gene>
    <name evidence="5" type="ORF">S01H4_48384</name>
</gene>
<evidence type="ECO:0000256" key="2">
    <source>
        <dbReference type="ARBA" id="ARBA00022670"/>
    </source>
</evidence>
<proteinExistence type="predicted"/>
<reference evidence="5" key="1">
    <citation type="journal article" date="2014" name="Front. Microbiol.">
        <title>High frequency of phylogenetically diverse reductive dehalogenase-homologous genes in deep subseafloor sedimentary metagenomes.</title>
        <authorList>
            <person name="Kawai M."/>
            <person name="Futagami T."/>
            <person name="Toyoda A."/>
            <person name="Takaki Y."/>
            <person name="Nishi S."/>
            <person name="Hori S."/>
            <person name="Arai W."/>
            <person name="Tsubouchi T."/>
            <person name="Morono Y."/>
            <person name="Uchiyama I."/>
            <person name="Ito T."/>
            <person name="Fujiyama A."/>
            <person name="Inagaki F."/>
            <person name="Takami H."/>
        </authorList>
    </citation>
    <scope>NUCLEOTIDE SEQUENCE</scope>
    <source>
        <strain evidence="5">Expedition CK06-06</strain>
    </source>
</reference>
<comment type="caution">
    <text evidence="5">The sequence shown here is derived from an EMBL/GenBank/DDBJ whole genome shotgun (WGS) entry which is preliminary data.</text>
</comment>
<dbReference type="Pfam" id="PF04586">
    <property type="entry name" value="Peptidase_S78"/>
    <property type="match status" value="1"/>
</dbReference>